<accession>A0AB34J3Q1</accession>
<dbReference type="EMBL" id="JBGBPQ010000013">
    <property type="protein sequence ID" value="KAL1512308.1"/>
    <property type="molecule type" value="Genomic_DNA"/>
</dbReference>
<protein>
    <submittedName>
        <fullName evidence="2">Uncharacterized protein</fullName>
    </submittedName>
</protein>
<name>A0AB34J3Q1_PRYPA</name>
<keyword evidence="3" id="KW-1185">Reference proteome</keyword>
<feature type="region of interest" description="Disordered" evidence="1">
    <location>
        <begin position="1"/>
        <end position="25"/>
    </location>
</feature>
<proteinExistence type="predicted"/>
<organism evidence="2 3">
    <name type="scientific">Prymnesium parvum</name>
    <name type="common">Toxic golden alga</name>
    <dbReference type="NCBI Taxonomy" id="97485"/>
    <lineage>
        <taxon>Eukaryota</taxon>
        <taxon>Haptista</taxon>
        <taxon>Haptophyta</taxon>
        <taxon>Prymnesiophyceae</taxon>
        <taxon>Prymnesiales</taxon>
        <taxon>Prymnesiaceae</taxon>
        <taxon>Prymnesium</taxon>
    </lineage>
</organism>
<evidence type="ECO:0000313" key="3">
    <source>
        <dbReference type="Proteomes" id="UP001515480"/>
    </source>
</evidence>
<sequence>MSITWPNEVNAQRTSHGGGGGSLSIFGKTNLHHPTRPHIHSSVKMETVLNDVTKGANLKHVEVNDKAAPMIENITLKENPFKKVTSELEQGRELKHVDQVNDKSAPYIEKDVQIKANGRDQLLSEIQKRKTETEE</sequence>
<gene>
    <name evidence="2" type="ORF">AB1Y20_005570</name>
</gene>
<evidence type="ECO:0000313" key="2">
    <source>
        <dbReference type="EMBL" id="KAL1512308.1"/>
    </source>
</evidence>
<comment type="caution">
    <text evidence="2">The sequence shown here is derived from an EMBL/GenBank/DDBJ whole genome shotgun (WGS) entry which is preliminary data.</text>
</comment>
<feature type="compositionally biased region" description="Polar residues" evidence="1">
    <location>
        <begin position="1"/>
        <end position="15"/>
    </location>
</feature>
<dbReference type="Proteomes" id="UP001515480">
    <property type="component" value="Unassembled WGS sequence"/>
</dbReference>
<evidence type="ECO:0000256" key="1">
    <source>
        <dbReference type="SAM" id="MobiDB-lite"/>
    </source>
</evidence>
<dbReference type="AlphaFoldDB" id="A0AB34J3Q1"/>
<reference evidence="2 3" key="1">
    <citation type="journal article" date="2024" name="Science">
        <title>Giant polyketide synthase enzymes in the biosynthesis of giant marine polyether toxins.</title>
        <authorList>
            <person name="Fallon T.R."/>
            <person name="Shende V.V."/>
            <person name="Wierzbicki I.H."/>
            <person name="Pendleton A.L."/>
            <person name="Watervoot N.F."/>
            <person name="Auber R.P."/>
            <person name="Gonzalez D.J."/>
            <person name="Wisecaver J.H."/>
            <person name="Moore B.S."/>
        </authorList>
    </citation>
    <scope>NUCLEOTIDE SEQUENCE [LARGE SCALE GENOMIC DNA]</scope>
    <source>
        <strain evidence="2 3">12B1</strain>
    </source>
</reference>